<dbReference type="OrthoDB" id="5552562at2759"/>
<name>A0A9Q3Q420_9BASI</name>
<dbReference type="Proteomes" id="UP000765509">
    <property type="component" value="Unassembled WGS sequence"/>
</dbReference>
<dbReference type="AlphaFoldDB" id="A0A9Q3Q420"/>
<feature type="compositionally biased region" description="Basic and acidic residues" evidence="1">
    <location>
        <begin position="108"/>
        <end position="124"/>
    </location>
</feature>
<comment type="caution">
    <text evidence="2">The sequence shown here is derived from an EMBL/GenBank/DDBJ whole genome shotgun (WGS) entry which is preliminary data.</text>
</comment>
<sequence>MKEGGNLLLYIADFRGLVSSIGDWGERALIHHLRKGLPSRILDQLASNPSRIYSLQHLMDITLELDIRYHERQKQKSHHQQKNPEASKTNSSQPQSSSNSNQKKKNFQKRDKPHSSLFNKDFKLMNSEKKKNQGGLMYLLWWEA</sequence>
<evidence type="ECO:0000313" key="3">
    <source>
        <dbReference type="Proteomes" id="UP000765509"/>
    </source>
</evidence>
<evidence type="ECO:0000256" key="1">
    <source>
        <dbReference type="SAM" id="MobiDB-lite"/>
    </source>
</evidence>
<accession>A0A9Q3Q420</accession>
<feature type="region of interest" description="Disordered" evidence="1">
    <location>
        <begin position="70"/>
        <end position="124"/>
    </location>
</feature>
<dbReference type="EMBL" id="AVOT02112355">
    <property type="protein sequence ID" value="MBW0582382.1"/>
    <property type="molecule type" value="Genomic_DNA"/>
</dbReference>
<organism evidence="2 3">
    <name type="scientific">Austropuccinia psidii MF-1</name>
    <dbReference type="NCBI Taxonomy" id="1389203"/>
    <lineage>
        <taxon>Eukaryota</taxon>
        <taxon>Fungi</taxon>
        <taxon>Dikarya</taxon>
        <taxon>Basidiomycota</taxon>
        <taxon>Pucciniomycotina</taxon>
        <taxon>Pucciniomycetes</taxon>
        <taxon>Pucciniales</taxon>
        <taxon>Sphaerophragmiaceae</taxon>
        <taxon>Austropuccinia</taxon>
    </lineage>
</organism>
<feature type="compositionally biased region" description="Low complexity" evidence="1">
    <location>
        <begin position="87"/>
        <end position="101"/>
    </location>
</feature>
<reference evidence="2" key="1">
    <citation type="submission" date="2021-03" db="EMBL/GenBank/DDBJ databases">
        <title>Draft genome sequence of rust myrtle Austropuccinia psidii MF-1, a brazilian biotype.</title>
        <authorList>
            <person name="Quecine M.C."/>
            <person name="Pachon D.M.R."/>
            <person name="Bonatelli M.L."/>
            <person name="Correr F.H."/>
            <person name="Franceschini L.M."/>
            <person name="Leite T.F."/>
            <person name="Margarido G.R.A."/>
            <person name="Almeida C.A."/>
            <person name="Ferrarezi J.A."/>
            <person name="Labate C.A."/>
        </authorList>
    </citation>
    <scope>NUCLEOTIDE SEQUENCE</scope>
    <source>
        <strain evidence="2">MF-1</strain>
    </source>
</reference>
<gene>
    <name evidence="2" type="ORF">O181_122097</name>
</gene>
<protein>
    <submittedName>
        <fullName evidence="2">Uncharacterized protein</fullName>
    </submittedName>
</protein>
<proteinExistence type="predicted"/>
<evidence type="ECO:0000313" key="2">
    <source>
        <dbReference type="EMBL" id="MBW0582382.1"/>
    </source>
</evidence>
<keyword evidence="3" id="KW-1185">Reference proteome</keyword>